<sequence>MKKGERHPQLAQVGGRIIRCCYLDDKKSKGKIPLLLATTSIERTATARFEMA</sequence>
<name>A0ABS0M9G9_SERRU</name>
<gene>
    <name evidence="1" type="ORF">I5U13_04905</name>
</gene>
<proteinExistence type="predicted"/>
<evidence type="ECO:0000313" key="1">
    <source>
        <dbReference type="EMBL" id="MBH1929004.1"/>
    </source>
</evidence>
<comment type="caution">
    <text evidence="1">The sequence shown here is derived from an EMBL/GenBank/DDBJ whole genome shotgun (WGS) entry which is preliminary data.</text>
</comment>
<dbReference type="EMBL" id="JADULK010000002">
    <property type="protein sequence ID" value="MBH1929004.1"/>
    <property type="molecule type" value="Genomic_DNA"/>
</dbReference>
<accession>A0ABS0M9G9</accession>
<protein>
    <submittedName>
        <fullName evidence="1">Uncharacterized protein</fullName>
    </submittedName>
</protein>
<organism evidence="1 2">
    <name type="scientific">Serratia rubidaea</name>
    <name type="common">Serratia marinorubra</name>
    <dbReference type="NCBI Taxonomy" id="61652"/>
    <lineage>
        <taxon>Bacteria</taxon>
        <taxon>Pseudomonadati</taxon>
        <taxon>Pseudomonadota</taxon>
        <taxon>Gammaproteobacteria</taxon>
        <taxon>Enterobacterales</taxon>
        <taxon>Yersiniaceae</taxon>
        <taxon>Serratia</taxon>
    </lineage>
</organism>
<dbReference type="Proteomes" id="UP000624159">
    <property type="component" value="Unassembled WGS sequence"/>
</dbReference>
<reference evidence="1 2" key="1">
    <citation type="submission" date="2020-11" db="EMBL/GenBank/DDBJ databases">
        <title>Enhanced detection system for hospital associated transmission using whole genome sequencing surveillance.</title>
        <authorList>
            <person name="Harrison L.H."/>
            <person name="Van Tyne D."/>
            <person name="Marsh J.W."/>
            <person name="Griffith M.P."/>
            <person name="Snyder D.J."/>
            <person name="Cooper V.S."/>
            <person name="Mustapha M."/>
        </authorList>
    </citation>
    <scope>NUCLEOTIDE SEQUENCE [LARGE SCALE GENOMIC DNA]</scope>
    <source>
        <strain evidence="1 2">SER00230</strain>
    </source>
</reference>
<evidence type="ECO:0000313" key="2">
    <source>
        <dbReference type="Proteomes" id="UP000624159"/>
    </source>
</evidence>
<keyword evidence="2" id="KW-1185">Reference proteome</keyword>
<dbReference type="RefSeq" id="WP_164722807.1">
    <property type="nucleotide sequence ID" value="NZ_JADULK010000002.1"/>
</dbReference>